<protein>
    <recommendedName>
        <fullName evidence="2">Golvesin/Xly CBD-like domain-containing protein</fullName>
    </recommendedName>
</protein>
<dbReference type="EMBL" id="JPIT01000006">
    <property type="protein sequence ID" value="KIO47403.1"/>
    <property type="molecule type" value="Genomic_DNA"/>
</dbReference>
<keyword evidence="1" id="KW-0472">Membrane</keyword>
<keyword evidence="1" id="KW-1133">Transmembrane helix</keyword>
<sequence>MKTALKTIVTHESKLVRRNWLFYLFILGVFGFMVGFLIPWNARSLQWWQVVLASSLPAYGFYFLNLFQSIVITFLVCDIQRKRKKAETREVLFTRPVDNEEVFLGEVLGILIPFLAVDVIFMISCGIIHVIIPDSPVNPGVYLFYLLVRVIPALVFITGLASLVNRLTKHPLVSWMILVGALYFSCAYLTKPLHGMLDFRGSSLTDSFSTLVGFIDLDETLLHRGAFLLLGISLLCFAAPLAKRLPGKPRRKIYFAAAASLLLVLSVGLGGIYLNKFQNRKENRNAYRETFAGYNKYPTVRILTHDIACQPGGDRLTATSRMEIRNQRKVKMERFLLFLNPGLRINKVESNGQNIPWHREHQVVVIERPLEPGERAEVTMEYAGGIDEEVYQVNLPDEEFFSSVSYTMHIENLGRRLGFVSGDFTLLVPEVMWYPMAVPPVGLMASREMNFTRYRLRVKEAGNKVVLSQGKTSREGEYVTFENLQNLTGISLCIGKFEKRTVTVDSLTVELYTYPGNDFYMKTVDAYKPLRKGAPGREQRIESIFRSCKDIIEKGQDYPYPYKYLKLIEAPASFLHYNGHSLYRDNAQPEILFFNERWPQEVEKPGSGWEELLSDKLPYALKHTGIDKVFSGHTRSMTSDKFRGMDLLYRQMMNPLSLRRTVKPSMLKHIEKNGLEGCITGEYSQEQEVAISLKVSHLLSYLTTITSWDSLCRFMEEFNMRTCFQEVNFDSFIDEFEQRFGENIRDYLDEWYTSREIPRLHVKDQYNKVTDRLKIMDFKVGNISETGGIVSVISYASDDLGRNRVYRWRSYPVNPGEYKRIVVHEDRRYGLMLTTNFSGNLPGTFLFQNEQTIKSGTIPEEGVTPLKRDEFYPPGEIIVDNEDENFQLIDSPEKRTQLADLMNQKRGEGEYNLSVSWNTKINTWGSSTIPMLVNNCYGRCMYSVYTKKAGTGKFKAEWVANLPEGGRYEIFIHRPHLLRNTYENEIFLADYPGMRNYYTVHTPEGEKEVVLEVEKEDPAWVSLGVFSLPAGLSRVVLDDRGAPPITAKNGETYVQLVVADAVKWVKQE</sequence>
<feature type="transmembrane region" description="Helical" evidence="1">
    <location>
        <begin position="144"/>
        <end position="165"/>
    </location>
</feature>
<feature type="transmembrane region" description="Helical" evidence="1">
    <location>
        <begin position="20"/>
        <end position="40"/>
    </location>
</feature>
<evidence type="ECO:0000259" key="2">
    <source>
        <dbReference type="Pfam" id="PF25275"/>
    </source>
</evidence>
<gene>
    <name evidence="3" type="ORF">IE90_00045</name>
</gene>
<feature type="transmembrane region" description="Helical" evidence="1">
    <location>
        <begin position="221"/>
        <end position="241"/>
    </location>
</feature>
<feature type="transmembrane region" description="Helical" evidence="1">
    <location>
        <begin position="172"/>
        <end position="190"/>
    </location>
</feature>
<evidence type="ECO:0000313" key="3">
    <source>
        <dbReference type="EMBL" id="KIO47403.1"/>
    </source>
</evidence>
<organism evidence="3 4">
    <name type="scientific">Sanguibacteroides justesenii</name>
    <dbReference type="NCBI Taxonomy" id="1547597"/>
    <lineage>
        <taxon>Bacteria</taxon>
        <taxon>Pseudomonadati</taxon>
        <taxon>Bacteroidota</taxon>
        <taxon>Bacteroidia</taxon>
        <taxon>Bacteroidales</taxon>
        <taxon>Porphyromonadaceae</taxon>
        <taxon>Sanguibacteroides</taxon>
    </lineage>
</organism>
<evidence type="ECO:0000313" key="4">
    <source>
        <dbReference type="Proteomes" id="UP000031937"/>
    </source>
</evidence>
<dbReference type="InterPro" id="IPR033803">
    <property type="entry name" value="CBD-like_Golvesin-Xly"/>
</dbReference>
<keyword evidence="1" id="KW-0812">Transmembrane</keyword>
<dbReference type="AlphaFoldDB" id="A0AB34R7Y7"/>
<feature type="domain" description="Golvesin/Xly CBD-like" evidence="2">
    <location>
        <begin position="933"/>
        <end position="1065"/>
    </location>
</feature>
<dbReference type="Proteomes" id="UP000031937">
    <property type="component" value="Unassembled WGS sequence"/>
</dbReference>
<feature type="transmembrane region" description="Helical" evidence="1">
    <location>
        <begin position="60"/>
        <end position="79"/>
    </location>
</feature>
<dbReference type="Pfam" id="PF25275">
    <property type="entry name" value="Golvesin_C"/>
    <property type="match status" value="1"/>
</dbReference>
<evidence type="ECO:0000256" key="1">
    <source>
        <dbReference type="SAM" id="Phobius"/>
    </source>
</evidence>
<reference evidence="3 4" key="1">
    <citation type="submission" date="2014-07" db="EMBL/GenBank/DDBJ databases">
        <title>Porphyromonadaceae bacterium OUH 334697 = ATCC BAA-2682 = DSM 28341 draft genome.</title>
        <authorList>
            <person name="Sydenham T.V."/>
            <person name="Hasman H."/>
            <person name="Justesen U.S."/>
        </authorList>
    </citation>
    <scope>NUCLEOTIDE SEQUENCE [LARGE SCALE GENOMIC DNA]</scope>
    <source>
        <strain evidence="3 4">OUH 334697</strain>
    </source>
</reference>
<comment type="caution">
    <text evidence="3">The sequence shown here is derived from an EMBL/GenBank/DDBJ whole genome shotgun (WGS) entry which is preliminary data.</text>
</comment>
<accession>A0AB34R7Y7</accession>
<dbReference type="RefSeq" id="WP_041501888.1">
    <property type="nucleotide sequence ID" value="NZ_JPIT01000006.1"/>
</dbReference>
<feature type="transmembrane region" description="Helical" evidence="1">
    <location>
        <begin position="253"/>
        <end position="274"/>
    </location>
</feature>
<name>A0AB34R7Y7_9PORP</name>
<feature type="transmembrane region" description="Helical" evidence="1">
    <location>
        <begin position="107"/>
        <end position="132"/>
    </location>
</feature>
<proteinExistence type="predicted"/>